<evidence type="ECO:0000313" key="2">
    <source>
        <dbReference type="Proteomes" id="UP000198802"/>
    </source>
</evidence>
<gene>
    <name evidence="1" type="ORF">Ga0074812_14343</name>
</gene>
<sequence>MKTWTEKEIDQLGARVGIVTAGEILGIGRTKAYELAARDEFPVPVLRIKGRYQVPTAPLKHLLGIHKENGESA</sequence>
<organism evidence="1 2">
    <name type="scientific">Parafrankia irregularis</name>
    <dbReference type="NCBI Taxonomy" id="795642"/>
    <lineage>
        <taxon>Bacteria</taxon>
        <taxon>Bacillati</taxon>
        <taxon>Actinomycetota</taxon>
        <taxon>Actinomycetes</taxon>
        <taxon>Frankiales</taxon>
        <taxon>Frankiaceae</taxon>
        <taxon>Parafrankia</taxon>
    </lineage>
</organism>
<evidence type="ECO:0008006" key="3">
    <source>
        <dbReference type="Google" id="ProtNLM"/>
    </source>
</evidence>
<evidence type="ECO:0000313" key="1">
    <source>
        <dbReference type="EMBL" id="CUU60626.1"/>
    </source>
</evidence>
<dbReference type="AlphaFoldDB" id="A0A0S4R089"/>
<reference evidence="2" key="1">
    <citation type="submission" date="2015-11" db="EMBL/GenBank/DDBJ databases">
        <authorList>
            <person name="Varghese N."/>
        </authorList>
    </citation>
    <scope>NUCLEOTIDE SEQUENCE [LARGE SCALE GENOMIC DNA]</scope>
    <source>
        <strain evidence="2">DSM 45899</strain>
    </source>
</reference>
<name>A0A0S4R089_9ACTN</name>
<dbReference type="Proteomes" id="UP000198802">
    <property type="component" value="Unassembled WGS sequence"/>
</dbReference>
<dbReference type="RefSeq" id="WP_083473598.1">
    <property type="nucleotide sequence ID" value="NZ_FAOZ01000043.1"/>
</dbReference>
<proteinExistence type="predicted"/>
<dbReference type="EMBL" id="FAOZ01000043">
    <property type="protein sequence ID" value="CUU60626.1"/>
    <property type="molecule type" value="Genomic_DNA"/>
</dbReference>
<protein>
    <recommendedName>
        <fullName evidence="3">Helix-turn-helix domain-containing protein</fullName>
    </recommendedName>
</protein>
<accession>A0A0S4R089</accession>
<keyword evidence="2" id="KW-1185">Reference proteome</keyword>